<feature type="compositionally biased region" description="Polar residues" evidence="1">
    <location>
        <begin position="61"/>
        <end position="75"/>
    </location>
</feature>
<feature type="compositionally biased region" description="Polar residues" evidence="1">
    <location>
        <begin position="610"/>
        <end position="624"/>
    </location>
</feature>
<evidence type="ECO:0000256" key="1">
    <source>
        <dbReference type="SAM" id="MobiDB-lite"/>
    </source>
</evidence>
<dbReference type="SMART" id="SM01272">
    <property type="entry name" value="LsmAD"/>
    <property type="match status" value="1"/>
</dbReference>
<feature type="region of interest" description="Disordered" evidence="1">
    <location>
        <begin position="820"/>
        <end position="841"/>
    </location>
</feature>
<dbReference type="InterPro" id="IPR025852">
    <property type="entry name" value="SM_dom_ATX"/>
</dbReference>
<name>A0A8H7AAY6_9EURO</name>
<dbReference type="Pfam" id="PF14438">
    <property type="entry name" value="SM-ATX"/>
    <property type="match status" value="1"/>
</dbReference>
<feature type="region of interest" description="Disordered" evidence="1">
    <location>
        <begin position="1024"/>
        <end position="1116"/>
    </location>
</feature>
<feature type="region of interest" description="Disordered" evidence="1">
    <location>
        <begin position="61"/>
        <end position="117"/>
    </location>
</feature>
<evidence type="ECO:0000313" key="4">
    <source>
        <dbReference type="Proteomes" id="UP000606974"/>
    </source>
</evidence>
<feature type="region of interest" description="Disordered" evidence="1">
    <location>
        <begin position="781"/>
        <end position="808"/>
    </location>
</feature>
<feature type="domain" description="LsmAD" evidence="2">
    <location>
        <begin position="319"/>
        <end position="390"/>
    </location>
</feature>
<evidence type="ECO:0000259" key="2">
    <source>
        <dbReference type="SMART" id="SM01272"/>
    </source>
</evidence>
<protein>
    <recommendedName>
        <fullName evidence="2">LsmAD domain-containing protein</fullName>
    </recommendedName>
</protein>
<feature type="compositionally biased region" description="Low complexity" evidence="1">
    <location>
        <begin position="1075"/>
        <end position="1092"/>
    </location>
</feature>
<evidence type="ECO:0000313" key="3">
    <source>
        <dbReference type="EMBL" id="KAF7505815.1"/>
    </source>
</evidence>
<dbReference type="GO" id="GO:0003729">
    <property type="term" value="F:mRNA binding"/>
    <property type="evidence" value="ECO:0007669"/>
    <property type="project" value="TreeGrafter"/>
</dbReference>
<feature type="compositionally biased region" description="Basic and acidic residues" evidence="1">
    <location>
        <begin position="364"/>
        <end position="374"/>
    </location>
</feature>
<feature type="compositionally biased region" description="Basic and acidic residues" evidence="1">
    <location>
        <begin position="643"/>
        <end position="652"/>
    </location>
</feature>
<feature type="region of interest" description="Disordered" evidence="1">
    <location>
        <begin position="588"/>
        <end position="737"/>
    </location>
</feature>
<feature type="compositionally biased region" description="Low complexity" evidence="1">
    <location>
        <begin position="721"/>
        <end position="730"/>
    </location>
</feature>
<dbReference type="Pfam" id="PF06741">
    <property type="entry name" value="LsmAD"/>
    <property type="match status" value="1"/>
</dbReference>
<proteinExistence type="predicted"/>
<feature type="region of interest" description="Disordered" evidence="1">
    <location>
        <begin position="352"/>
        <end position="528"/>
    </location>
</feature>
<feature type="compositionally biased region" description="Basic and acidic residues" evidence="1">
    <location>
        <begin position="1"/>
        <end position="11"/>
    </location>
</feature>
<dbReference type="GO" id="GO:0010494">
    <property type="term" value="C:cytoplasmic stress granule"/>
    <property type="evidence" value="ECO:0007669"/>
    <property type="project" value="TreeGrafter"/>
</dbReference>
<feature type="compositionally biased region" description="Polar residues" evidence="1">
    <location>
        <begin position="486"/>
        <end position="498"/>
    </location>
</feature>
<feature type="compositionally biased region" description="Low complexity" evidence="1">
    <location>
        <begin position="1107"/>
        <end position="1116"/>
    </location>
</feature>
<feature type="region of interest" description="Disordered" evidence="1">
    <location>
        <begin position="1"/>
        <end position="21"/>
    </location>
</feature>
<reference evidence="3" key="1">
    <citation type="submission" date="2020-02" db="EMBL/GenBank/DDBJ databases">
        <authorList>
            <person name="Palmer J.M."/>
        </authorList>
    </citation>
    <scope>NUCLEOTIDE SEQUENCE</scope>
    <source>
        <strain evidence="3">EPUS1.4</strain>
        <tissue evidence="3">Thallus</tissue>
    </source>
</reference>
<comment type="caution">
    <text evidence="3">The sequence shown here is derived from an EMBL/GenBank/DDBJ whole genome shotgun (WGS) entry which is preliminary data.</text>
</comment>
<dbReference type="PANTHER" id="PTHR12854:SF7">
    <property type="entry name" value="ATAXIN-2 HOMOLOG"/>
    <property type="match status" value="1"/>
</dbReference>
<dbReference type="InterPro" id="IPR009604">
    <property type="entry name" value="LsmAD_domain"/>
</dbReference>
<accession>A0A8H7AAY6</accession>
<feature type="compositionally biased region" description="Basic and acidic residues" evidence="1">
    <location>
        <begin position="588"/>
        <end position="603"/>
    </location>
</feature>
<sequence length="1164" mass="126200">MRYHSCEDMHPRSLHAPQSRGLKENGFVTEAPHTINFCATVPQSAIFTDNSAMASATSIASNANPASGTSLSAQPNGAGRPATKPTSSMKALDGGRKQTTSPNDVSQKRALPQKAWTSTINPITQKNSSQLQQNGNLLQQKPAGLAKAGIAKEGNTADKQAHDRLTFILAASTGLQISVSTTSGDKFEGVLCRSTLDPSDTSITMKMTKKILTGNDTRVNGVAAQSSTFIGSGPDFAMSFEGKEIAEVSLPSLNIPVAPKPQNGATAGFRTDADIAGTVERGERQLQPWVPDATEDVDLSLESTPSTGWDQFEANNRLFGTSSTFDENLYTTRIDRSAPSYRERERQAAKLAKEIEGTTSTNAHMREERGHAWENDAEDEEDKYSGVRRDDLSIPPLQYGSSNKYMPPARRAPTGQPTVAGAPVDPAIISAQISKPDSAKTTQPKAQPLKDMENTQPDATIREPKREPSPAVNPEPIDRSGKKVLTPSTSTLSASQSQEIKEKGSPAGSSITSSRKAPENATEDVENRLLHQFKAFAASEKMRIHQSQRTRATNDRQAKLKELQNFSESFKLRTPVPNDLVGILAKDPAKQEQIVEKARKEQEELPATPSPASHSVATSETKPASKTPAVGKFDPSMVPAPIPDRRTFDRSRQGHPPAPARNERPGQPQTSQPLRGGPGLSVHRSVGVPHERRPVLPQAIPTPIPIHEGRVPPLGPLADQSSLSSPQRSSVHTPTSAVSTKFNAKAMDFKPNAAAPAFTPAGTSIAPSSPRPIEPVRDISGTTSPASFFGTKKPKPAADRPAFVDDFNPFPRMKREVEQQKEQTKKDYSNNGGIPPAYNTPPRWEVAERYQDRTYKDVFDTLIAPSTSPAPSARPLSTQQIPYQQQHPYHLPNSAHNIPQVHTTHHAMQHTQSQPHHSHYDEGHARLHMGATPQVFPSPRLGSGQMAYPSPMTHATPMQYGQPVGQYMPAQGGPSPMQMRQYPTTPQFMHAQTPQMGAPMMVHQPSNGPYMGIPQQQYPHMPMYSPNPSQAYPQHAASQPHSGYPSPSRAAPMMMHQGSQQGHHSGQHLYGMPSQPVQMGYGQYGQPQPMRGGYPGQHAPYGSSPGQAYQYPPQQQRSMSNGYGGGFHGKVPMQHMQPSQGPIINGGPQPAGYPPQDMPIEMAK</sequence>
<organism evidence="3 4">
    <name type="scientific">Endocarpon pusillum</name>
    <dbReference type="NCBI Taxonomy" id="364733"/>
    <lineage>
        <taxon>Eukaryota</taxon>
        <taxon>Fungi</taxon>
        <taxon>Dikarya</taxon>
        <taxon>Ascomycota</taxon>
        <taxon>Pezizomycotina</taxon>
        <taxon>Eurotiomycetes</taxon>
        <taxon>Chaetothyriomycetidae</taxon>
        <taxon>Verrucariales</taxon>
        <taxon>Verrucariaceae</taxon>
        <taxon>Endocarpon</taxon>
    </lineage>
</organism>
<dbReference type="InterPro" id="IPR045117">
    <property type="entry name" value="ATXN2-like"/>
</dbReference>
<feature type="compositionally biased region" description="Low complexity" evidence="1">
    <location>
        <begin position="1053"/>
        <end position="1068"/>
    </location>
</feature>
<gene>
    <name evidence="3" type="ORF">GJ744_000390</name>
</gene>
<dbReference type="OrthoDB" id="2275718at2759"/>
<feature type="compositionally biased region" description="Polar residues" evidence="1">
    <location>
        <begin position="1026"/>
        <end position="1041"/>
    </location>
</feature>
<feature type="compositionally biased region" description="Basic and acidic residues" evidence="1">
    <location>
        <begin position="383"/>
        <end position="392"/>
    </location>
</feature>
<dbReference type="AlphaFoldDB" id="A0A8H7AAY6"/>
<dbReference type="EMBL" id="JAACFV010000100">
    <property type="protein sequence ID" value="KAF7505815.1"/>
    <property type="molecule type" value="Genomic_DNA"/>
</dbReference>
<dbReference type="PANTHER" id="PTHR12854">
    <property type="entry name" value="ATAXIN 2-RELATED"/>
    <property type="match status" value="1"/>
</dbReference>
<keyword evidence="4" id="KW-1185">Reference proteome</keyword>
<dbReference type="Proteomes" id="UP000606974">
    <property type="component" value="Unassembled WGS sequence"/>
</dbReference>
<dbReference type="GO" id="GO:0034063">
    <property type="term" value="P:stress granule assembly"/>
    <property type="evidence" value="ECO:0007669"/>
    <property type="project" value="TreeGrafter"/>
</dbReference>
<feature type="compositionally biased region" description="Polar residues" evidence="1">
    <location>
        <begin position="431"/>
        <end position="445"/>
    </location>
</feature>